<evidence type="ECO:0000313" key="3">
    <source>
        <dbReference type="EMBL" id="VDL65767.1"/>
    </source>
</evidence>
<keyword evidence="2" id="KW-1133">Transmembrane helix</keyword>
<keyword evidence="2" id="KW-0812">Transmembrane</keyword>
<reference evidence="5" key="1">
    <citation type="submission" date="2017-02" db="UniProtKB">
        <authorList>
            <consortium name="WormBaseParasite"/>
        </authorList>
    </citation>
    <scope>IDENTIFICATION</scope>
</reference>
<keyword evidence="2" id="KW-0472">Membrane</keyword>
<gene>
    <name evidence="3" type="ORF">NBR_LOCUS2178</name>
</gene>
<proteinExistence type="predicted"/>
<evidence type="ECO:0000256" key="1">
    <source>
        <dbReference type="SAM" id="MobiDB-lite"/>
    </source>
</evidence>
<evidence type="ECO:0000313" key="4">
    <source>
        <dbReference type="Proteomes" id="UP000271162"/>
    </source>
</evidence>
<dbReference type="Proteomes" id="UP000271162">
    <property type="component" value="Unassembled WGS sequence"/>
</dbReference>
<keyword evidence="4" id="KW-1185">Reference proteome</keyword>
<dbReference type="WBParaSite" id="NBR_0000217701-mRNA-1">
    <property type="protein sequence ID" value="NBR_0000217701-mRNA-1"/>
    <property type="gene ID" value="NBR_0000217701"/>
</dbReference>
<feature type="compositionally biased region" description="Polar residues" evidence="1">
    <location>
        <begin position="94"/>
        <end position="119"/>
    </location>
</feature>
<feature type="region of interest" description="Disordered" evidence="1">
    <location>
        <begin position="87"/>
        <end position="141"/>
    </location>
</feature>
<evidence type="ECO:0000313" key="5">
    <source>
        <dbReference type="WBParaSite" id="NBR_0000217701-mRNA-1"/>
    </source>
</evidence>
<reference evidence="3 4" key="2">
    <citation type="submission" date="2018-11" db="EMBL/GenBank/DDBJ databases">
        <authorList>
            <consortium name="Pathogen Informatics"/>
        </authorList>
    </citation>
    <scope>NUCLEOTIDE SEQUENCE [LARGE SCALE GENOMIC DNA]</scope>
</reference>
<dbReference type="AlphaFoldDB" id="A0A0N4XI25"/>
<evidence type="ECO:0000256" key="2">
    <source>
        <dbReference type="SAM" id="Phobius"/>
    </source>
</evidence>
<name>A0A0N4XI25_NIPBR</name>
<dbReference type="EMBL" id="UYSL01002308">
    <property type="protein sequence ID" value="VDL65767.1"/>
    <property type="molecule type" value="Genomic_DNA"/>
</dbReference>
<feature type="transmembrane region" description="Helical" evidence="2">
    <location>
        <begin position="20"/>
        <end position="38"/>
    </location>
</feature>
<accession>A0A0N4XI25</accession>
<sequence length="204" mass="23115">MWLSLRFLKWQMSGVVELYFIFFPTLFIATHIQCTVGSKLGERRMLEMWTQSTSEENELNNVNTGHYDRRETPEKITQDSFDVSVRKSRRYSAQRPTVQRTQSQSQMSVDQTVGTSITSGELIKPNGITSGEPLKAPSDRQCSNRRVVNECATQCGEEEGVAMESGRSVKRNPQKEPLECTQDDEYVPNSKTYGTSKSHLGSSM</sequence>
<organism evidence="5">
    <name type="scientific">Nippostrongylus brasiliensis</name>
    <name type="common">Rat hookworm</name>
    <dbReference type="NCBI Taxonomy" id="27835"/>
    <lineage>
        <taxon>Eukaryota</taxon>
        <taxon>Metazoa</taxon>
        <taxon>Ecdysozoa</taxon>
        <taxon>Nematoda</taxon>
        <taxon>Chromadorea</taxon>
        <taxon>Rhabditida</taxon>
        <taxon>Rhabditina</taxon>
        <taxon>Rhabditomorpha</taxon>
        <taxon>Strongyloidea</taxon>
        <taxon>Heligmosomidae</taxon>
        <taxon>Nippostrongylus</taxon>
    </lineage>
</organism>
<feature type="compositionally biased region" description="Polar residues" evidence="1">
    <location>
        <begin position="189"/>
        <end position="204"/>
    </location>
</feature>
<protein>
    <submittedName>
        <fullName evidence="3 5">Uncharacterized protein</fullName>
    </submittedName>
</protein>
<feature type="region of interest" description="Disordered" evidence="1">
    <location>
        <begin position="162"/>
        <end position="204"/>
    </location>
</feature>